<keyword evidence="3" id="KW-1185">Reference proteome</keyword>
<reference evidence="2 3" key="1">
    <citation type="journal article" date="2011" name="J. Bacteriol.">
        <title>Genome sequence of Methyloversatilis universalis FAM5T, a methylotrophic representative of the order Rhodocyclales.</title>
        <authorList>
            <person name="Kittichotirat W."/>
            <person name="Good N.M."/>
            <person name="Hall R."/>
            <person name="Bringel F."/>
            <person name="Lajus A."/>
            <person name="Medigue C."/>
            <person name="Smalley N.E."/>
            <person name="Beck D."/>
            <person name="Bumgarner R."/>
            <person name="Vuilleumier S."/>
            <person name="Kalyuzhnaya M.G."/>
        </authorList>
    </citation>
    <scope>NUCLEOTIDE SEQUENCE [LARGE SCALE GENOMIC DNA]</scope>
    <source>
        <strain evidence="3">ATCC BAA-1314 / JCM 13912 / FAM5</strain>
    </source>
</reference>
<dbReference type="eggNOG" id="ENOG50344X2">
    <property type="taxonomic scope" value="Bacteria"/>
</dbReference>
<evidence type="ECO:0000313" key="3">
    <source>
        <dbReference type="Proteomes" id="UP000005019"/>
    </source>
</evidence>
<protein>
    <submittedName>
        <fullName evidence="2">Uncharacterized protein</fullName>
    </submittedName>
</protein>
<dbReference type="Proteomes" id="UP000005019">
    <property type="component" value="Unassembled WGS sequence"/>
</dbReference>
<proteinExistence type="predicted"/>
<evidence type="ECO:0000256" key="1">
    <source>
        <dbReference type="SAM" id="MobiDB-lite"/>
    </source>
</evidence>
<dbReference type="EMBL" id="AFHG01000044">
    <property type="protein sequence ID" value="EGK71929.1"/>
    <property type="molecule type" value="Genomic_DNA"/>
</dbReference>
<organism evidence="2 3">
    <name type="scientific">Methyloversatilis universalis (strain ATCC BAA-1314 / DSM 25237 / JCM 13912 / CCUG 52030 / FAM5)</name>
    <dbReference type="NCBI Taxonomy" id="1000565"/>
    <lineage>
        <taxon>Bacteria</taxon>
        <taxon>Pseudomonadati</taxon>
        <taxon>Pseudomonadota</taxon>
        <taxon>Betaproteobacteria</taxon>
        <taxon>Nitrosomonadales</taxon>
        <taxon>Sterolibacteriaceae</taxon>
        <taxon>Methyloversatilis</taxon>
    </lineage>
</organism>
<evidence type="ECO:0000313" key="2">
    <source>
        <dbReference type="EMBL" id="EGK71929.1"/>
    </source>
</evidence>
<dbReference type="AlphaFoldDB" id="F5RBR2"/>
<feature type="region of interest" description="Disordered" evidence="1">
    <location>
        <begin position="51"/>
        <end position="80"/>
    </location>
</feature>
<accession>F5RBR2</accession>
<name>F5RBR2_METUF</name>
<sequence length="122" mass="13912">MVAAMQREMPFLDALPKSRWVADSIVTGWQTYRDAVVWCWQNRRRNSRDEIGDQSMFARSSGAHRPHVSRMLNPHTKAPMDLPPDLAPSFEAFTGWRGVTQYLAKIGHTTVMEQVIAERNAA</sequence>
<dbReference type="RefSeq" id="WP_008060736.1">
    <property type="nucleotide sequence ID" value="NZ_AFHG01000044.1"/>
</dbReference>
<dbReference type="OrthoDB" id="9182087at2"/>
<comment type="caution">
    <text evidence="2">The sequence shown here is derived from an EMBL/GenBank/DDBJ whole genome shotgun (WGS) entry which is preliminary data.</text>
</comment>
<dbReference type="STRING" id="1000565.METUNv1_01707"/>
<gene>
    <name evidence="2" type="ORF">METUNv1_01707</name>
</gene>